<dbReference type="CDD" id="cd08977">
    <property type="entry name" value="SusD"/>
    <property type="match status" value="1"/>
</dbReference>
<keyword evidence="4" id="KW-0472">Membrane</keyword>
<feature type="domain" description="RagB/SusD" evidence="7">
    <location>
        <begin position="265"/>
        <end position="536"/>
    </location>
</feature>
<dbReference type="Pfam" id="PF14322">
    <property type="entry name" value="SusD-like_3"/>
    <property type="match status" value="1"/>
</dbReference>
<evidence type="ECO:0000256" key="3">
    <source>
        <dbReference type="ARBA" id="ARBA00022729"/>
    </source>
</evidence>
<organism evidence="9 10">
    <name type="scientific">Plebeiibacterium marinum</name>
    <dbReference type="NCBI Taxonomy" id="2992111"/>
    <lineage>
        <taxon>Bacteria</taxon>
        <taxon>Pseudomonadati</taxon>
        <taxon>Bacteroidota</taxon>
        <taxon>Bacteroidia</taxon>
        <taxon>Marinilabiliales</taxon>
        <taxon>Marinilabiliaceae</taxon>
        <taxon>Plebeiibacterium</taxon>
    </lineage>
</organism>
<evidence type="ECO:0000313" key="9">
    <source>
        <dbReference type="EMBL" id="MCW3805638.1"/>
    </source>
</evidence>
<keyword evidence="3 6" id="KW-0732">Signal</keyword>
<dbReference type="RefSeq" id="WP_301199008.1">
    <property type="nucleotide sequence ID" value="NZ_JAPDPI010000014.1"/>
</dbReference>
<dbReference type="InterPro" id="IPR033985">
    <property type="entry name" value="SusD-like_N"/>
</dbReference>
<reference evidence="9" key="1">
    <citation type="submission" date="2022-10" db="EMBL/GenBank/DDBJ databases">
        <authorList>
            <person name="Yu W.X."/>
        </authorList>
    </citation>
    <scope>NUCLEOTIDE SEQUENCE</scope>
    <source>
        <strain evidence="9">D04</strain>
    </source>
</reference>
<evidence type="ECO:0000256" key="4">
    <source>
        <dbReference type="ARBA" id="ARBA00023136"/>
    </source>
</evidence>
<dbReference type="Pfam" id="PF07980">
    <property type="entry name" value="SusD_RagB"/>
    <property type="match status" value="1"/>
</dbReference>
<feature type="signal peptide" evidence="6">
    <location>
        <begin position="1"/>
        <end position="18"/>
    </location>
</feature>
<evidence type="ECO:0000256" key="5">
    <source>
        <dbReference type="ARBA" id="ARBA00023237"/>
    </source>
</evidence>
<comment type="similarity">
    <text evidence="2">Belongs to the SusD family.</text>
</comment>
<keyword evidence="10" id="KW-1185">Reference proteome</keyword>
<evidence type="ECO:0000256" key="1">
    <source>
        <dbReference type="ARBA" id="ARBA00004442"/>
    </source>
</evidence>
<dbReference type="Proteomes" id="UP001207408">
    <property type="component" value="Unassembled WGS sequence"/>
</dbReference>
<evidence type="ECO:0000259" key="8">
    <source>
        <dbReference type="Pfam" id="PF14322"/>
    </source>
</evidence>
<dbReference type="AlphaFoldDB" id="A0AAE3MCX9"/>
<dbReference type="Gene3D" id="1.25.40.390">
    <property type="match status" value="1"/>
</dbReference>
<evidence type="ECO:0000256" key="2">
    <source>
        <dbReference type="ARBA" id="ARBA00006275"/>
    </source>
</evidence>
<name>A0AAE3MCX9_9BACT</name>
<evidence type="ECO:0000259" key="7">
    <source>
        <dbReference type="Pfam" id="PF07980"/>
    </source>
</evidence>
<sequence>MKKNIIAIMFGVVLLLMASCEDFIEVDSRGQQNLDNYFQSEEECVSFVNSIYKGFASWDDWWQQILHVSNMMSTDDAWMGNLQQDPSKHYALAHYFVDPTNIPSSLTDYYYMKYLNIGSCNTAIHRIADANIPEDIKNRLVSEAKFFRAFNYWELVQNFGDVVLVLEPQGTSDLNKQRTAKAEVYAQIVKDLQEAEAVLPGSYDSEDLGRVTKWACKALLARTYLYMKDYTNAYAYANEVIEEGPYSLEPEFVNIWSVYNHNGVESIFEIQVNQDQQYYVGNRFSVVMGARGETWPEGEEDKIMDGWGWCVPSSHLEQAYLSEGDEIRRKSTIITIGDAVYGDEEENPNYQFNPDINKSGRVWRKYYVPIAMRRELTTKDRHIPLPKILLRLGEMYLTRAEAAYFNNNEGQAKSDIAFLRARVELGDKNDLSGNDLLYAIWKERRLEMASEGLRLFDLRREIDPVSGKAMIAEAMGPNGYFVQYNLNESTDPYETIHPSESQDKGIQFVEGRHELWPFPQAEIDRSNGFLYQNPNY</sequence>
<evidence type="ECO:0000313" key="10">
    <source>
        <dbReference type="Proteomes" id="UP001207408"/>
    </source>
</evidence>
<protein>
    <submittedName>
        <fullName evidence="9">RagB/SusD family nutrient uptake outer membrane protein</fullName>
    </submittedName>
</protein>
<keyword evidence="5" id="KW-0998">Cell outer membrane</keyword>
<proteinExistence type="inferred from homology"/>
<comment type="subcellular location">
    <subcellularLocation>
        <location evidence="1">Cell outer membrane</location>
    </subcellularLocation>
</comment>
<dbReference type="GO" id="GO:0009279">
    <property type="term" value="C:cell outer membrane"/>
    <property type="evidence" value="ECO:0007669"/>
    <property type="project" value="UniProtKB-SubCell"/>
</dbReference>
<dbReference type="PROSITE" id="PS51257">
    <property type="entry name" value="PROKAR_LIPOPROTEIN"/>
    <property type="match status" value="1"/>
</dbReference>
<gene>
    <name evidence="9" type="ORF">OM074_08350</name>
</gene>
<evidence type="ECO:0000256" key="6">
    <source>
        <dbReference type="SAM" id="SignalP"/>
    </source>
</evidence>
<dbReference type="InterPro" id="IPR011990">
    <property type="entry name" value="TPR-like_helical_dom_sf"/>
</dbReference>
<comment type="caution">
    <text evidence="9">The sequence shown here is derived from an EMBL/GenBank/DDBJ whole genome shotgun (WGS) entry which is preliminary data.</text>
</comment>
<dbReference type="InterPro" id="IPR012944">
    <property type="entry name" value="SusD_RagB_dom"/>
</dbReference>
<feature type="domain" description="SusD-like N-terminal" evidence="8">
    <location>
        <begin position="23"/>
        <end position="225"/>
    </location>
</feature>
<accession>A0AAE3MCX9</accession>
<dbReference type="SUPFAM" id="SSF48452">
    <property type="entry name" value="TPR-like"/>
    <property type="match status" value="1"/>
</dbReference>
<dbReference type="EMBL" id="JAPDPI010000014">
    <property type="protein sequence ID" value="MCW3805638.1"/>
    <property type="molecule type" value="Genomic_DNA"/>
</dbReference>
<feature type="chain" id="PRO_5042060954" evidence="6">
    <location>
        <begin position="19"/>
        <end position="536"/>
    </location>
</feature>